<dbReference type="Proteomes" id="UP000198243">
    <property type="component" value="Chromosome I"/>
</dbReference>
<dbReference type="SUPFAM" id="SSF52317">
    <property type="entry name" value="Class I glutamine amidotransferase-like"/>
    <property type="match status" value="1"/>
</dbReference>
<dbReference type="InterPro" id="IPR018060">
    <property type="entry name" value="HTH_AraC"/>
</dbReference>
<organism evidence="5 6">
    <name type="scientific">Micromonospora coriariae</name>
    <dbReference type="NCBI Taxonomy" id="285665"/>
    <lineage>
        <taxon>Bacteria</taxon>
        <taxon>Bacillati</taxon>
        <taxon>Actinomycetota</taxon>
        <taxon>Actinomycetes</taxon>
        <taxon>Micromonosporales</taxon>
        <taxon>Micromonosporaceae</taxon>
        <taxon>Micromonospora</taxon>
    </lineage>
</organism>
<evidence type="ECO:0000259" key="4">
    <source>
        <dbReference type="PROSITE" id="PS01124"/>
    </source>
</evidence>
<dbReference type="PANTHER" id="PTHR46796">
    <property type="entry name" value="HTH-TYPE TRANSCRIPTIONAL ACTIVATOR RHAS-RELATED"/>
    <property type="match status" value="1"/>
</dbReference>
<dbReference type="OrthoDB" id="3194870at2"/>
<dbReference type="SMART" id="SM00342">
    <property type="entry name" value="HTH_ARAC"/>
    <property type="match status" value="1"/>
</dbReference>
<keyword evidence="2" id="KW-0238">DNA-binding</keyword>
<feature type="domain" description="HTH araC/xylS-type" evidence="4">
    <location>
        <begin position="110"/>
        <end position="208"/>
    </location>
</feature>
<dbReference type="EMBL" id="LT607412">
    <property type="protein sequence ID" value="SCE98463.1"/>
    <property type="molecule type" value="Genomic_DNA"/>
</dbReference>
<protein>
    <submittedName>
        <fullName evidence="5">Helix-turn-helix domain-containing protein</fullName>
    </submittedName>
</protein>
<dbReference type="Pfam" id="PF12833">
    <property type="entry name" value="HTH_18"/>
    <property type="match status" value="1"/>
</dbReference>
<dbReference type="PROSITE" id="PS01124">
    <property type="entry name" value="HTH_ARAC_FAMILY_2"/>
    <property type="match status" value="1"/>
</dbReference>
<evidence type="ECO:0000313" key="5">
    <source>
        <dbReference type="EMBL" id="SCE98463.1"/>
    </source>
</evidence>
<keyword evidence="3" id="KW-0804">Transcription</keyword>
<evidence type="ECO:0000256" key="2">
    <source>
        <dbReference type="ARBA" id="ARBA00023125"/>
    </source>
</evidence>
<dbReference type="InterPro" id="IPR050204">
    <property type="entry name" value="AraC_XylS_family_regulators"/>
</dbReference>
<proteinExistence type="predicted"/>
<dbReference type="GO" id="GO:0043565">
    <property type="term" value="F:sequence-specific DNA binding"/>
    <property type="evidence" value="ECO:0007669"/>
    <property type="project" value="InterPro"/>
</dbReference>
<dbReference type="SUPFAM" id="SSF46689">
    <property type="entry name" value="Homeodomain-like"/>
    <property type="match status" value="2"/>
</dbReference>
<sequence length="215" mass="23713">MCGGTFLLAEAGLLNGHTATTSWLFTPELARRYPLIDVQSTALIVRDGRFATTGAFSAAHDLALDLVRRHGGDRIARATSQVTLVPDTRHSQAPYVEDTLRPVAATTFVDEVQRWLRAHLADRYDLAALAATFHVSTRTLLRRFASATGSSPLAYLQAARVSAAKRLLETSERRIHEITVQVGYADAATFRTLFVSTTGVTPSEYRRQFRRRPAA</sequence>
<accession>A0A1C4WQN8</accession>
<dbReference type="Gene3D" id="3.40.50.880">
    <property type="match status" value="1"/>
</dbReference>
<dbReference type="AlphaFoldDB" id="A0A1C4WQN8"/>
<dbReference type="RefSeq" id="WP_157743183.1">
    <property type="nucleotide sequence ID" value="NZ_LT607412.1"/>
</dbReference>
<evidence type="ECO:0000256" key="3">
    <source>
        <dbReference type="ARBA" id="ARBA00023163"/>
    </source>
</evidence>
<evidence type="ECO:0000313" key="6">
    <source>
        <dbReference type="Proteomes" id="UP000198243"/>
    </source>
</evidence>
<keyword evidence="1" id="KW-0805">Transcription regulation</keyword>
<dbReference type="InterPro" id="IPR029062">
    <property type="entry name" value="Class_I_gatase-like"/>
</dbReference>
<gene>
    <name evidence="5" type="ORF">GA0070607_3990</name>
</gene>
<evidence type="ECO:0000256" key="1">
    <source>
        <dbReference type="ARBA" id="ARBA00023015"/>
    </source>
</evidence>
<dbReference type="GO" id="GO:0003700">
    <property type="term" value="F:DNA-binding transcription factor activity"/>
    <property type="evidence" value="ECO:0007669"/>
    <property type="project" value="InterPro"/>
</dbReference>
<dbReference type="PROSITE" id="PS00041">
    <property type="entry name" value="HTH_ARAC_FAMILY_1"/>
    <property type="match status" value="1"/>
</dbReference>
<reference evidence="6" key="1">
    <citation type="submission" date="2016-06" db="EMBL/GenBank/DDBJ databases">
        <authorList>
            <person name="Varghese N."/>
            <person name="Submissions Spin"/>
        </authorList>
    </citation>
    <scope>NUCLEOTIDE SEQUENCE [LARGE SCALE GENOMIC DNA]</scope>
    <source>
        <strain evidence="6">DSM 44875</strain>
    </source>
</reference>
<dbReference type="InterPro" id="IPR020449">
    <property type="entry name" value="Tscrpt_reg_AraC-type_HTH"/>
</dbReference>
<name>A0A1C4WQN8_9ACTN</name>
<dbReference type="InterPro" id="IPR009057">
    <property type="entry name" value="Homeodomain-like_sf"/>
</dbReference>
<dbReference type="InterPro" id="IPR018062">
    <property type="entry name" value="HTH_AraC-typ_CS"/>
</dbReference>
<dbReference type="PRINTS" id="PR00032">
    <property type="entry name" value="HTHARAC"/>
</dbReference>
<dbReference type="Gene3D" id="1.10.10.60">
    <property type="entry name" value="Homeodomain-like"/>
    <property type="match status" value="1"/>
</dbReference>
<keyword evidence="6" id="KW-1185">Reference proteome</keyword>